<keyword evidence="1" id="KW-0408">Iron</keyword>
<comment type="subcellular location">
    <subcellularLocation>
        <location evidence="1">Cytoplasm</location>
    </subcellularLocation>
</comment>
<keyword evidence="1" id="KW-0862">Zinc</keyword>
<dbReference type="GO" id="GO:0005737">
    <property type="term" value="C:cytoplasm"/>
    <property type="evidence" value="ECO:0007669"/>
    <property type="project" value="UniProtKB-SubCell"/>
</dbReference>
<keyword evidence="1" id="KW-0678">Repressor</keyword>
<reference evidence="2 3" key="1">
    <citation type="journal article" date="2014" name="Genome Announc.">
        <title>Draft Genome Sequence of the Iron-Oxidizing, Acidophilic, and Halotolerant 'Thiobacillus prosperus' Type Strain DSM 5130.</title>
        <authorList>
            <person name="Ossandon F.J."/>
            <person name="Cardenas J.P."/>
            <person name="Corbett M."/>
            <person name="Quatrini R."/>
            <person name="Holmes D.S."/>
            <person name="Watkin E."/>
        </authorList>
    </citation>
    <scope>NUCLEOTIDE SEQUENCE [LARGE SCALE GENOMIC DNA]</scope>
    <source>
        <strain evidence="2 3">DSM 5130</strain>
    </source>
</reference>
<keyword evidence="1" id="KW-0963">Cytoplasm</keyword>
<dbReference type="PANTHER" id="PTHR33202:SF7">
    <property type="entry name" value="FERRIC UPTAKE REGULATION PROTEIN"/>
    <property type="match status" value="1"/>
</dbReference>
<comment type="subunit">
    <text evidence="1">Homodimer.</text>
</comment>
<dbReference type="SUPFAM" id="SSF46785">
    <property type="entry name" value="Winged helix' DNA-binding domain"/>
    <property type="match status" value="1"/>
</dbReference>
<dbReference type="STRING" id="160660.BJI67_02710"/>
<dbReference type="PANTHER" id="PTHR33202">
    <property type="entry name" value="ZINC UPTAKE REGULATION PROTEIN"/>
    <property type="match status" value="1"/>
</dbReference>
<dbReference type="InterPro" id="IPR036390">
    <property type="entry name" value="WH_DNA-bd_sf"/>
</dbReference>
<accession>A0A1A6C048</accession>
<dbReference type="GO" id="GO:0008270">
    <property type="term" value="F:zinc ion binding"/>
    <property type="evidence" value="ECO:0007669"/>
    <property type="project" value="TreeGrafter"/>
</dbReference>
<dbReference type="OrthoDB" id="8659436at2"/>
<dbReference type="RefSeq" id="WP_038091601.1">
    <property type="nucleotide sequence ID" value="NZ_JQSG02000006.1"/>
</dbReference>
<keyword evidence="1" id="KW-0479">Metal-binding</keyword>
<dbReference type="Pfam" id="PF01475">
    <property type="entry name" value="FUR"/>
    <property type="match status" value="1"/>
</dbReference>
<protein>
    <recommendedName>
        <fullName evidence="1">Ferric uptake regulation protein</fullName>
    </recommendedName>
</protein>
<dbReference type="EMBL" id="JQSG02000006">
    <property type="protein sequence ID" value="OBS07933.1"/>
    <property type="molecule type" value="Genomic_DNA"/>
</dbReference>
<dbReference type="GO" id="GO:0045892">
    <property type="term" value="P:negative regulation of DNA-templated transcription"/>
    <property type="evidence" value="ECO:0007669"/>
    <property type="project" value="TreeGrafter"/>
</dbReference>
<dbReference type="Gene3D" id="1.10.10.10">
    <property type="entry name" value="Winged helix-like DNA-binding domain superfamily/Winged helix DNA-binding domain"/>
    <property type="match status" value="1"/>
</dbReference>
<organism evidence="2 3">
    <name type="scientific">Acidihalobacter prosperus</name>
    <dbReference type="NCBI Taxonomy" id="160660"/>
    <lineage>
        <taxon>Bacteria</taxon>
        <taxon>Pseudomonadati</taxon>
        <taxon>Pseudomonadota</taxon>
        <taxon>Gammaproteobacteria</taxon>
        <taxon>Chromatiales</taxon>
        <taxon>Ectothiorhodospiraceae</taxon>
        <taxon>Acidihalobacter</taxon>
    </lineage>
</organism>
<name>A0A1A6C048_9GAMM</name>
<evidence type="ECO:0000313" key="2">
    <source>
        <dbReference type="EMBL" id="OBS07933.1"/>
    </source>
</evidence>
<dbReference type="Proteomes" id="UP000029273">
    <property type="component" value="Unassembled WGS sequence"/>
</dbReference>
<dbReference type="GO" id="GO:1900376">
    <property type="term" value="P:regulation of secondary metabolite biosynthetic process"/>
    <property type="evidence" value="ECO:0007669"/>
    <property type="project" value="TreeGrafter"/>
</dbReference>
<keyword evidence="1" id="KW-0238">DNA-binding</keyword>
<keyword evidence="1" id="KW-0804">Transcription</keyword>
<evidence type="ECO:0000313" key="3">
    <source>
        <dbReference type="Proteomes" id="UP000029273"/>
    </source>
</evidence>
<dbReference type="GO" id="GO:0000976">
    <property type="term" value="F:transcription cis-regulatory region binding"/>
    <property type="evidence" value="ECO:0007669"/>
    <property type="project" value="TreeGrafter"/>
</dbReference>
<dbReference type="CDD" id="cd07153">
    <property type="entry name" value="Fur_like"/>
    <property type="match status" value="1"/>
</dbReference>
<comment type="caution">
    <text evidence="2">The sequence shown here is derived from an EMBL/GenBank/DDBJ whole genome shotgun (WGS) entry which is preliminary data.</text>
</comment>
<keyword evidence="3" id="KW-1185">Reference proteome</keyword>
<comment type="similarity">
    <text evidence="1">Belongs to the Fur family.</text>
</comment>
<dbReference type="InterPro" id="IPR036388">
    <property type="entry name" value="WH-like_DNA-bd_sf"/>
</dbReference>
<sequence>MSDFARQPRLERSSVIALLREHDITPTQQRVEIGCLLFGGHQHVSADQVLARLSGARRGVSKATVYNTLGLFAEKGLLREVVVDPSKMFFDTNLDPHHHLYHLETGELEDIEAADVTINRMPALPETVDVAGVDVIIRVKPSAR</sequence>
<gene>
    <name evidence="1" type="primary">fur</name>
    <name evidence="2" type="ORF">Thpro_022183</name>
</gene>
<dbReference type="GO" id="GO:0003700">
    <property type="term" value="F:DNA-binding transcription factor activity"/>
    <property type="evidence" value="ECO:0007669"/>
    <property type="project" value="UniProtKB-UniRule"/>
</dbReference>
<dbReference type="InterPro" id="IPR002481">
    <property type="entry name" value="FUR"/>
</dbReference>
<evidence type="ECO:0000256" key="1">
    <source>
        <dbReference type="RuleBase" id="RU364037"/>
    </source>
</evidence>
<proteinExistence type="inferred from homology"/>
<keyword evidence="1" id="KW-0805">Transcription regulation</keyword>
<dbReference type="AlphaFoldDB" id="A0A1A6C048"/>